<evidence type="ECO:0000256" key="1">
    <source>
        <dbReference type="SAM" id="MobiDB-lite"/>
    </source>
</evidence>
<dbReference type="AlphaFoldDB" id="A0A5J5CMF2"/>
<evidence type="ECO:0000313" key="3">
    <source>
        <dbReference type="Proteomes" id="UP000327493"/>
    </source>
</evidence>
<evidence type="ECO:0000313" key="2">
    <source>
        <dbReference type="EMBL" id="KAA8581816.1"/>
    </source>
</evidence>
<protein>
    <submittedName>
        <fullName evidence="2">Uncharacterized protein</fullName>
    </submittedName>
</protein>
<proteinExistence type="predicted"/>
<accession>A0A5J5CMF2</accession>
<sequence>MARSPSQGMKQFQRRDFGLTRHYKKSCSTESSVFLHGCGLQILPTWKKLPPGAELQLRDSAATASSQSCTPKPINGM</sequence>
<dbReference type="Proteomes" id="UP000327493">
    <property type="component" value="Chromosome 21"/>
</dbReference>
<gene>
    <name evidence="2" type="ORF">FQN60_003397</name>
</gene>
<name>A0A5J5CMF2_9PERO</name>
<comment type="caution">
    <text evidence="2">The sequence shown here is derived from an EMBL/GenBank/DDBJ whole genome shotgun (WGS) entry which is preliminary data.</text>
</comment>
<reference evidence="2 3" key="1">
    <citation type="submission" date="2019-08" db="EMBL/GenBank/DDBJ databases">
        <title>A chromosome-level genome assembly, high-density linkage maps, and genome scans reveal the genomic architecture of hybrid incompatibilities underlying speciation via character displacement in darters (Percidae: Etheostominae).</title>
        <authorList>
            <person name="Moran R.L."/>
            <person name="Catchen J.M."/>
            <person name="Fuller R.C."/>
        </authorList>
    </citation>
    <scope>NUCLEOTIDE SEQUENCE [LARGE SCALE GENOMIC DNA]</scope>
    <source>
        <strain evidence="2">EspeVRDwgs_2016</strain>
        <tissue evidence="2">Muscle</tissue>
    </source>
</reference>
<organism evidence="2 3">
    <name type="scientific">Etheostoma spectabile</name>
    <name type="common">orangethroat darter</name>
    <dbReference type="NCBI Taxonomy" id="54343"/>
    <lineage>
        <taxon>Eukaryota</taxon>
        <taxon>Metazoa</taxon>
        <taxon>Chordata</taxon>
        <taxon>Craniata</taxon>
        <taxon>Vertebrata</taxon>
        <taxon>Euteleostomi</taxon>
        <taxon>Actinopterygii</taxon>
        <taxon>Neopterygii</taxon>
        <taxon>Teleostei</taxon>
        <taxon>Neoteleostei</taxon>
        <taxon>Acanthomorphata</taxon>
        <taxon>Eupercaria</taxon>
        <taxon>Perciformes</taxon>
        <taxon>Percoidei</taxon>
        <taxon>Percidae</taxon>
        <taxon>Etheostomatinae</taxon>
        <taxon>Etheostoma</taxon>
    </lineage>
</organism>
<feature type="region of interest" description="Disordered" evidence="1">
    <location>
        <begin position="57"/>
        <end position="77"/>
    </location>
</feature>
<keyword evidence="3" id="KW-1185">Reference proteome</keyword>
<dbReference type="EMBL" id="VOFY01000021">
    <property type="protein sequence ID" value="KAA8581816.1"/>
    <property type="molecule type" value="Genomic_DNA"/>
</dbReference>